<protein>
    <recommendedName>
        <fullName evidence="1">site-specific DNA-methyltransferase (adenine-specific)</fullName>
        <ecNumber evidence="1">2.1.1.72</ecNumber>
    </recommendedName>
</protein>
<dbReference type="Gene3D" id="3.40.50.150">
    <property type="entry name" value="Vaccinia Virus protein VP39"/>
    <property type="match status" value="2"/>
</dbReference>
<dbReference type="Proteomes" id="UP000736373">
    <property type="component" value="Unassembled WGS sequence"/>
</dbReference>
<dbReference type="SUPFAM" id="SSF53335">
    <property type="entry name" value="S-adenosyl-L-methionine-dependent methyltransferases"/>
    <property type="match status" value="1"/>
</dbReference>
<dbReference type="RefSeq" id="WP_187632274.1">
    <property type="nucleotide sequence ID" value="NZ_VZQQ01000001.1"/>
</dbReference>
<evidence type="ECO:0000256" key="5">
    <source>
        <dbReference type="ARBA" id="ARBA00047942"/>
    </source>
</evidence>
<gene>
    <name evidence="7" type="ORF">F6X42_00195</name>
</gene>
<organism evidence="7 8">
    <name type="scientific">Paraburkholderia podalyriae</name>
    <dbReference type="NCBI Taxonomy" id="1938811"/>
    <lineage>
        <taxon>Bacteria</taxon>
        <taxon>Pseudomonadati</taxon>
        <taxon>Pseudomonadota</taxon>
        <taxon>Betaproteobacteria</taxon>
        <taxon>Burkholderiales</taxon>
        <taxon>Burkholderiaceae</taxon>
        <taxon>Paraburkholderia</taxon>
    </lineage>
</organism>
<accession>A0ABR7PFE4</accession>
<keyword evidence="2 7" id="KW-0489">Methyltransferase</keyword>
<evidence type="ECO:0000313" key="7">
    <source>
        <dbReference type="EMBL" id="MBC8745100.1"/>
    </source>
</evidence>
<sequence>MAISTLRNIRGAELAFDAISIEGGLLAADWLTRVAQLRASHQDPSDYGIHKGLELRDEIGRYWRIAQAHWSDFIAGREAKAEPFAVARRFTVALLRDAFGFTDLAELAPSLEVALVPGVADVRAREAVLLGGHIWPLAGIDSAGRVPLVCAPAGAGLDTPHHAFGDGHRKRSAFGLVQEFLNTSDDALWGVCADGLTLRLVRDNASLTRPAWVEFDLGRIFTEDLYPDFAAAWLLLHRSRFGRAADEPESCPLEVWRSAAREEGTLARARLREGFEEALLLLGQGFLAHSANQALRKALHDGTLKKQDYFGQLLRLVYRLIFLLAVEERGLLHSKDASKDVKERYAIGYSLQRLRDRSARRAAHDRHSDVWTAVKIVFGGLATGEPGLGLPALAGLFVPSQCPDLDAARLENRALLGALFRLCWLREPTGLARVNWRDMGSDELGYVYEGLLELVPQITQDGRTFSFAGRDESRGNNRKTTGSYYTPDSLVDILLDSALDPVIAATVARNPDRPIEALLSLAIVDPACGSGHFLLAAARRLAERVARLKSNGTPTPEDYRHALRQVVGRCIYGVDLNPLAVELCKVALWMEAVDPGLPLTFLDSHIRQGNALLGTSHALMSDGVPDEAWVALEGDELKVANSLKRRNRAERGGQRLLPLGTGTEEGSVREAVNELESTPDTDTAWLAQKEARWKQLLESEPWRHTKLVYDAWCAAFLWPKTEAGSFTEAAPTAATWRTLADGERPSKPLVETIDFLARDYAFFHWELAFPGVFERGGFDVVLGNPPWERVKLQELEFFASRDDAIAGALNAAERKKVIAELPVRDPDLWEEWSRASRVAQGTSHFVRQSGRYPLCGKGDVNTYALFAEHNWHLLGPRGRAGFIVPSGIATDDTTKDYFQAVVRTRALHAMWEFENEGFFTAGKGHMLRFALTTLSGREEPSEVADFMFQGQSVDDLDDPLRHFALSAEDIETINPNTGTCPIFRTQRDAHLSLSMYRRAGVLWREGDPDGNPWGLRFMTMFHMANDSGLFRTRGELAQAGWDLEGNRFMKDGQVMLPLYEAKMAYLHTHRSGTFEAAAPGERPHRLPVPSDAQLEDPYYAPLPFYWVRDADVKTRLDANWDREWLLGWRDVTDARASVRAVIAFVLPKTAVGHTTPLFLPSHSPRLCATFLANLSSIPLDFAARQKIGGLHLTYSYLRQFPVLKAGEYADPANWDRSQSLQDWIALRFVELAYTAWDLQPFARDCGYNGAPYIWDPIRRFQLQCELDAAFFHLYGISRDDAEYILGTFDVLERADLRVHKEFRTRRVVLECYDALAYAAATGQPYISPLAPPKRAECQNFG</sequence>
<dbReference type="InterPro" id="IPR029063">
    <property type="entry name" value="SAM-dependent_MTases_sf"/>
</dbReference>
<dbReference type="EC" id="2.1.1.72" evidence="1"/>
<comment type="catalytic activity">
    <reaction evidence="5">
        <text>a 2'-deoxyadenosine in DNA + S-adenosyl-L-methionine = an N(6)-methyl-2'-deoxyadenosine in DNA + S-adenosyl-L-homocysteine + H(+)</text>
        <dbReference type="Rhea" id="RHEA:15197"/>
        <dbReference type="Rhea" id="RHEA-COMP:12418"/>
        <dbReference type="Rhea" id="RHEA-COMP:12419"/>
        <dbReference type="ChEBI" id="CHEBI:15378"/>
        <dbReference type="ChEBI" id="CHEBI:57856"/>
        <dbReference type="ChEBI" id="CHEBI:59789"/>
        <dbReference type="ChEBI" id="CHEBI:90615"/>
        <dbReference type="ChEBI" id="CHEBI:90616"/>
        <dbReference type="EC" id="2.1.1.72"/>
    </reaction>
</comment>
<keyword evidence="4" id="KW-0949">S-adenosyl-L-methionine</keyword>
<dbReference type="PANTHER" id="PTHR33841:SF1">
    <property type="entry name" value="DNA METHYLTRANSFERASE A"/>
    <property type="match status" value="1"/>
</dbReference>
<dbReference type="EMBL" id="VZQQ01000001">
    <property type="protein sequence ID" value="MBC8745100.1"/>
    <property type="molecule type" value="Genomic_DNA"/>
</dbReference>
<dbReference type="Pfam" id="PF07669">
    <property type="entry name" value="Eco57I"/>
    <property type="match status" value="1"/>
</dbReference>
<evidence type="ECO:0000259" key="6">
    <source>
        <dbReference type="Pfam" id="PF07669"/>
    </source>
</evidence>
<dbReference type="GO" id="GO:0032259">
    <property type="term" value="P:methylation"/>
    <property type="evidence" value="ECO:0007669"/>
    <property type="project" value="UniProtKB-KW"/>
</dbReference>
<dbReference type="PANTHER" id="PTHR33841">
    <property type="entry name" value="DNA METHYLTRANSFERASE YEEA-RELATED"/>
    <property type="match status" value="1"/>
</dbReference>
<name>A0ABR7PFE4_9BURK</name>
<dbReference type="GO" id="GO:0008168">
    <property type="term" value="F:methyltransferase activity"/>
    <property type="evidence" value="ECO:0007669"/>
    <property type="project" value="UniProtKB-KW"/>
</dbReference>
<comment type="caution">
    <text evidence="7">The sequence shown here is derived from an EMBL/GenBank/DDBJ whole genome shotgun (WGS) entry which is preliminary data.</text>
</comment>
<evidence type="ECO:0000256" key="2">
    <source>
        <dbReference type="ARBA" id="ARBA00022603"/>
    </source>
</evidence>
<evidence type="ECO:0000256" key="3">
    <source>
        <dbReference type="ARBA" id="ARBA00022679"/>
    </source>
</evidence>
<dbReference type="InterPro" id="IPR050953">
    <property type="entry name" value="N4_N6_ade-DNA_methylase"/>
</dbReference>
<proteinExistence type="predicted"/>
<evidence type="ECO:0000256" key="4">
    <source>
        <dbReference type="ARBA" id="ARBA00022691"/>
    </source>
</evidence>
<evidence type="ECO:0000256" key="1">
    <source>
        <dbReference type="ARBA" id="ARBA00011900"/>
    </source>
</evidence>
<dbReference type="PRINTS" id="PR00507">
    <property type="entry name" value="N12N6MTFRASE"/>
</dbReference>
<reference evidence="7 8" key="1">
    <citation type="submission" date="2019-09" db="EMBL/GenBank/DDBJ databases">
        <title>Paraburkholderia podalyriae sp. nov., A South African Podalyria-associated rhizobium.</title>
        <authorList>
            <person name="Mavima L."/>
            <person name="Beukes C.W."/>
            <person name="Palmer M."/>
            <person name="De Meyer S.E."/>
            <person name="James E.K."/>
            <person name="Maluk M."/>
            <person name="Avontuur J.R."/>
            <person name="Chan W.Y."/>
            <person name="Venter S.N."/>
            <person name="Steenkamp E.T."/>
        </authorList>
    </citation>
    <scope>NUCLEOTIDE SEQUENCE [LARGE SCALE GENOMIC DNA]</scope>
    <source>
        <strain evidence="7 8">WC7.3b</strain>
    </source>
</reference>
<keyword evidence="8" id="KW-1185">Reference proteome</keyword>
<evidence type="ECO:0000313" key="8">
    <source>
        <dbReference type="Proteomes" id="UP000736373"/>
    </source>
</evidence>
<keyword evidence="3" id="KW-0808">Transferase</keyword>
<dbReference type="InterPro" id="IPR011639">
    <property type="entry name" value="MethylTrfase_TaqI-like_dom"/>
</dbReference>
<feature type="domain" description="Type II methyltransferase M.TaqI-like" evidence="6">
    <location>
        <begin position="570"/>
        <end position="792"/>
    </location>
</feature>